<reference evidence="2 3" key="1">
    <citation type="submission" date="2021-03" db="EMBL/GenBank/DDBJ databases">
        <title>Genomic Encyclopedia of Type Strains, Phase IV (KMG-IV): sequencing the most valuable type-strain genomes for metagenomic binning, comparative biology and taxonomic classification.</title>
        <authorList>
            <person name="Goeker M."/>
        </authorList>
    </citation>
    <scope>NUCLEOTIDE SEQUENCE [LARGE SCALE GENOMIC DNA]</scope>
    <source>
        <strain evidence="2 3">DSM 23491</strain>
    </source>
</reference>
<evidence type="ECO:0000256" key="1">
    <source>
        <dbReference type="SAM" id="Phobius"/>
    </source>
</evidence>
<name>A0ABS4H6K0_9BACL</name>
<sequence>MKYVNRIVSSLVLTGVYGAAVAFWYFVIIAIKESSTGVAVLLIAILALSTGVVFASLRGGADTDEAKTGR</sequence>
<dbReference type="EMBL" id="JAGGKP010000011">
    <property type="protein sequence ID" value="MBP1938154.1"/>
    <property type="molecule type" value="Genomic_DNA"/>
</dbReference>
<accession>A0ABS4H6K0</accession>
<comment type="caution">
    <text evidence="2">The sequence shown here is derived from an EMBL/GenBank/DDBJ whole genome shotgun (WGS) entry which is preliminary data.</text>
</comment>
<feature type="transmembrane region" description="Helical" evidence="1">
    <location>
        <begin position="37"/>
        <end position="57"/>
    </location>
</feature>
<keyword evidence="1" id="KW-0472">Membrane</keyword>
<evidence type="ECO:0000313" key="3">
    <source>
        <dbReference type="Proteomes" id="UP001519273"/>
    </source>
</evidence>
<keyword evidence="1" id="KW-0812">Transmembrane</keyword>
<organism evidence="2 3">
    <name type="scientific">Paenibacillus sediminis</name>
    <dbReference type="NCBI Taxonomy" id="664909"/>
    <lineage>
        <taxon>Bacteria</taxon>
        <taxon>Bacillati</taxon>
        <taxon>Bacillota</taxon>
        <taxon>Bacilli</taxon>
        <taxon>Bacillales</taxon>
        <taxon>Paenibacillaceae</taxon>
        <taxon>Paenibacillus</taxon>
    </lineage>
</organism>
<evidence type="ECO:0000313" key="2">
    <source>
        <dbReference type="EMBL" id="MBP1938154.1"/>
    </source>
</evidence>
<keyword evidence="3" id="KW-1185">Reference proteome</keyword>
<feature type="transmembrane region" description="Helical" evidence="1">
    <location>
        <begin position="7"/>
        <end position="31"/>
    </location>
</feature>
<protein>
    <submittedName>
        <fullName evidence="2">Uncharacterized protein</fullName>
    </submittedName>
</protein>
<dbReference type="Proteomes" id="UP001519273">
    <property type="component" value="Unassembled WGS sequence"/>
</dbReference>
<dbReference type="RefSeq" id="WP_209852110.1">
    <property type="nucleotide sequence ID" value="NZ_CBCRVE010000004.1"/>
</dbReference>
<proteinExistence type="predicted"/>
<gene>
    <name evidence="2" type="ORF">J2Z20_003073</name>
</gene>
<keyword evidence="1" id="KW-1133">Transmembrane helix</keyword>